<dbReference type="Proteomes" id="UP000650833">
    <property type="component" value="Unassembled WGS sequence"/>
</dbReference>
<feature type="region of interest" description="Disordered" evidence="8">
    <location>
        <begin position="138"/>
        <end position="157"/>
    </location>
</feature>
<dbReference type="EMBL" id="JAEPRC010000395">
    <property type="protein sequence ID" value="KAG2198227.1"/>
    <property type="molecule type" value="Genomic_DNA"/>
</dbReference>
<keyword evidence="6 9" id="KW-1133">Transmembrane helix</keyword>
<comment type="caution">
    <text evidence="12">The sequence shown here is derived from an EMBL/GenBank/DDBJ whole genome shotgun (WGS) entry which is preliminary data.</text>
</comment>
<evidence type="ECO:0000256" key="4">
    <source>
        <dbReference type="ARBA" id="ARBA00022692"/>
    </source>
</evidence>
<evidence type="ECO:0000259" key="11">
    <source>
        <dbReference type="Pfam" id="PF16916"/>
    </source>
</evidence>
<protein>
    <submittedName>
        <fullName evidence="12">Uncharacterized protein</fullName>
    </submittedName>
</protein>
<evidence type="ECO:0000256" key="3">
    <source>
        <dbReference type="ARBA" id="ARBA00022448"/>
    </source>
</evidence>
<feature type="transmembrane region" description="Helical" evidence="9">
    <location>
        <begin position="187"/>
        <end position="210"/>
    </location>
</feature>
<dbReference type="PANTHER" id="PTHR45820:SF4">
    <property type="entry name" value="ZINC TRANSPORTER 63C, ISOFORM F"/>
    <property type="match status" value="1"/>
</dbReference>
<dbReference type="SUPFAM" id="SSF160240">
    <property type="entry name" value="Cation efflux protein cytoplasmic domain-like"/>
    <property type="match status" value="1"/>
</dbReference>
<feature type="domain" description="Cation efflux protein cytoplasmic" evidence="11">
    <location>
        <begin position="256"/>
        <end position="323"/>
    </location>
</feature>
<evidence type="ECO:0000256" key="8">
    <source>
        <dbReference type="SAM" id="MobiDB-lite"/>
    </source>
</evidence>
<evidence type="ECO:0000256" key="1">
    <source>
        <dbReference type="ARBA" id="ARBA00004141"/>
    </source>
</evidence>
<dbReference type="Gene3D" id="1.20.1510.10">
    <property type="entry name" value="Cation efflux protein transmembrane domain"/>
    <property type="match status" value="1"/>
</dbReference>
<feature type="transmembrane region" description="Helical" evidence="9">
    <location>
        <begin position="77"/>
        <end position="96"/>
    </location>
</feature>
<evidence type="ECO:0000259" key="10">
    <source>
        <dbReference type="Pfam" id="PF01545"/>
    </source>
</evidence>
<evidence type="ECO:0000313" key="13">
    <source>
        <dbReference type="Proteomes" id="UP000650833"/>
    </source>
</evidence>
<dbReference type="GO" id="GO:0005385">
    <property type="term" value="F:zinc ion transmembrane transporter activity"/>
    <property type="evidence" value="ECO:0007669"/>
    <property type="project" value="TreeGrafter"/>
</dbReference>
<feature type="domain" description="Cation efflux protein transmembrane" evidence="10">
    <location>
        <begin position="12"/>
        <end position="247"/>
    </location>
</feature>
<dbReference type="InterPro" id="IPR036837">
    <property type="entry name" value="Cation_efflux_CTD_sf"/>
</dbReference>
<comment type="subcellular location">
    <subcellularLocation>
        <location evidence="1">Membrane</location>
        <topology evidence="1">Multi-pass membrane protein</topology>
    </subcellularLocation>
</comment>
<dbReference type="GO" id="GO:0016020">
    <property type="term" value="C:membrane"/>
    <property type="evidence" value="ECO:0007669"/>
    <property type="project" value="UniProtKB-SubCell"/>
</dbReference>
<feature type="transmembrane region" description="Helical" evidence="9">
    <location>
        <begin position="7"/>
        <end position="30"/>
    </location>
</feature>
<dbReference type="InterPro" id="IPR058533">
    <property type="entry name" value="Cation_efflux_TM"/>
</dbReference>
<dbReference type="GO" id="GO:0006882">
    <property type="term" value="P:intracellular zinc ion homeostasis"/>
    <property type="evidence" value="ECO:0007669"/>
    <property type="project" value="TreeGrafter"/>
</dbReference>
<reference evidence="12" key="1">
    <citation type="submission" date="2020-12" db="EMBL/GenBank/DDBJ databases">
        <title>Metabolic potential, ecology and presence of endohyphal bacteria is reflected in genomic diversity of Mucoromycotina.</title>
        <authorList>
            <person name="Muszewska A."/>
            <person name="Okrasinska A."/>
            <person name="Steczkiewicz K."/>
            <person name="Drgas O."/>
            <person name="Orlowska M."/>
            <person name="Perlinska-Lenart U."/>
            <person name="Aleksandrzak-Piekarczyk T."/>
            <person name="Szatraj K."/>
            <person name="Zielenkiewicz U."/>
            <person name="Pilsyk S."/>
            <person name="Malc E."/>
            <person name="Mieczkowski P."/>
            <person name="Kruszewska J.S."/>
            <person name="Biernat P."/>
            <person name="Pawlowska J."/>
        </authorList>
    </citation>
    <scope>NUCLEOTIDE SEQUENCE</scope>
    <source>
        <strain evidence="12">CBS 226.32</strain>
    </source>
</reference>
<evidence type="ECO:0000256" key="9">
    <source>
        <dbReference type="SAM" id="Phobius"/>
    </source>
</evidence>
<dbReference type="InterPro" id="IPR027470">
    <property type="entry name" value="Cation_efflux_CTD"/>
</dbReference>
<keyword evidence="7 9" id="KW-0472">Membrane</keyword>
<dbReference type="Pfam" id="PF16916">
    <property type="entry name" value="ZT_dimer"/>
    <property type="match status" value="1"/>
</dbReference>
<dbReference type="NCBIfam" id="TIGR01297">
    <property type="entry name" value="CDF"/>
    <property type="match status" value="1"/>
</dbReference>
<keyword evidence="4 9" id="KW-0812">Transmembrane</keyword>
<evidence type="ECO:0000313" key="12">
    <source>
        <dbReference type="EMBL" id="KAG2198227.1"/>
    </source>
</evidence>
<dbReference type="InterPro" id="IPR027469">
    <property type="entry name" value="Cation_efflux_TMD_sf"/>
</dbReference>
<dbReference type="OrthoDB" id="9944568at2759"/>
<proteinExistence type="inferred from homology"/>
<keyword evidence="3" id="KW-0813">Transport</keyword>
<feature type="compositionally biased region" description="Basic and acidic residues" evidence="8">
    <location>
        <begin position="146"/>
        <end position="157"/>
    </location>
</feature>
<keyword evidence="5" id="KW-0862">Zinc</keyword>
<feature type="transmembrane region" description="Helical" evidence="9">
    <location>
        <begin position="222"/>
        <end position="239"/>
    </location>
</feature>
<evidence type="ECO:0000256" key="7">
    <source>
        <dbReference type="ARBA" id="ARBA00023136"/>
    </source>
</evidence>
<evidence type="ECO:0000256" key="6">
    <source>
        <dbReference type="ARBA" id="ARBA00022989"/>
    </source>
</evidence>
<dbReference type="AlphaFoldDB" id="A0A8H7QT23"/>
<gene>
    <name evidence="12" type="ORF">INT46_005218</name>
</gene>
<dbReference type="InterPro" id="IPR002524">
    <property type="entry name" value="Cation_efflux"/>
</dbReference>
<dbReference type="SUPFAM" id="SSF161111">
    <property type="entry name" value="Cation efflux protein transmembrane domain-like"/>
    <property type="match status" value="1"/>
</dbReference>
<dbReference type="Pfam" id="PF01545">
    <property type="entry name" value="Cation_efflux"/>
    <property type="match status" value="1"/>
</dbReference>
<sequence length="410" mass="45523">MKISREVKIYCMLVITGGFFLVEIVVGYYVSSLALIADSFHMLNDLISMCVALWAIKVAKKTQYDPKYSYGWQRAEILGALINGVFLLALCFTILIDSIERFVSPEPVTHPVMVLITGSAGLVANLVGLFLFHEHGHGHGGHSHSHGHEHSHKHDNDVESVHEHNHETNAVAAAAAAGGGHLNMRGIFLHVLGDALGNVGVIASALFIWLTPFEWRFYFDPLVSTLITIIIFMSAIPLVRQTSFILIQGVPNSVPIGDVNDALLKLEGVISVHELHVWQLNDTKLIASLHVLLKSRQGYMMLASKIRKILHGYGIHSATIQPEFTEDQIDEKYGYEELDEDVERVEKLHVHGIEHVSASKDAVYQNTNNTNNNTSSVEDLHNSSTCLLRCTEDSCLENTCCPPEEKQQHL</sequence>
<comment type="similarity">
    <text evidence="2">Belongs to the cation diffusion facilitator (CDF) transporter (TC 2.A.4) family. SLC30A subfamily.</text>
</comment>
<feature type="transmembrane region" description="Helical" evidence="9">
    <location>
        <begin position="36"/>
        <end position="56"/>
    </location>
</feature>
<evidence type="ECO:0000256" key="5">
    <source>
        <dbReference type="ARBA" id="ARBA00022833"/>
    </source>
</evidence>
<dbReference type="PANTHER" id="PTHR45820">
    <property type="entry name" value="FI23527P1"/>
    <property type="match status" value="1"/>
</dbReference>
<accession>A0A8H7QT23</accession>
<name>A0A8H7QT23_9FUNG</name>
<evidence type="ECO:0000256" key="2">
    <source>
        <dbReference type="ARBA" id="ARBA00008873"/>
    </source>
</evidence>
<keyword evidence="13" id="KW-1185">Reference proteome</keyword>
<feature type="transmembrane region" description="Helical" evidence="9">
    <location>
        <begin position="108"/>
        <end position="132"/>
    </location>
</feature>
<organism evidence="12 13">
    <name type="scientific">Mucor plumbeus</name>
    <dbReference type="NCBI Taxonomy" id="97098"/>
    <lineage>
        <taxon>Eukaryota</taxon>
        <taxon>Fungi</taxon>
        <taxon>Fungi incertae sedis</taxon>
        <taxon>Mucoromycota</taxon>
        <taxon>Mucoromycotina</taxon>
        <taxon>Mucoromycetes</taxon>
        <taxon>Mucorales</taxon>
        <taxon>Mucorineae</taxon>
        <taxon>Mucoraceae</taxon>
        <taxon>Mucor</taxon>
    </lineage>
</organism>